<evidence type="ECO:0000256" key="1">
    <source>
        <dbReference type="SAM" id="MobiDB-lite"/>
    </source>
</evidence>
<dbReference type="PANTHER" id="PTHR48478:SF1">
    <property type="entry name" value="LECTIN-LIKE"/>
    <property type="match status" value="1"/>
</dbReference>
<dbReference type="EMBL" id="BTGU01000052">
    <property type="protein sequence ID" value="GMN54586.1"/>
    <property type="molecule type" value="Genomic_DNA"/>
</dbReference>
<feature type="compositionally biased region" description="Acidic residues" evidence="1">
    <location>
        <begin position="183"/>
        <end position="193"/>
    </location>
</feature>
<protein>
    <submittedName>
        <fullName evidence="2">Uncharacterized protein</fullName>
    </submittedName>
</protein>
<evidence type="ECO:0000313" key="3">
    <source>
        <dbReference type="Proteomes" id="UP001187192"/>
    </source>
</evidence>
<accession>A0AA88AX77</accession>
<evidence type="ECO:0000313" key="2">
    <source>
        <dbReference type="EMBL" id="GMN54586.1"/>
    </source>
</evidence>
<dbReference type="Proteomes" id="UP001187192">
    <property type="component" value="Unassembled WGS sequence"/>
</dbReference>
<keyword evidence="3" id="KW-1185">Reference proteome</keyword>
<name>A0AA88AX77_FICCA</name>
<proteinExistence type="predicted"/>
<comment type="caution">
    <text evidence="2">The sequence shown here is derived from an EMBL/GenBank/DDBJ whole genome shotgun (WGS) entry which is preliminary data.</text>
</comment>
<gene>
    <name evidence="2" type="ORF">TIFTF001_023712</name>
</gene>
<dbReference type="Gramene" id="FCD_00029807-RA">
    <property type="protein sequence ID" value="FCD_00029807-RA:cds"/>
    <property type="gene ID" value="FCD_00029807"/>
</dbReference>
<organism evidence="2 3">
    <name type="scientific">Ficus carica</name>
    <name type="common">Common fig</name>
    <dbReference type="NCBI Taxonomy" id="3494"/>
    <lineage>
        <taxon>Eukaryota</taxon>
        <taxon>Viridiplantae</taxon>
        <taxon>Streptophyta</taxon>
        <taxon>Embryophyta</taxon>
        <taxon>Tracheophyta</taxon>
        <taxon>Spermatophyta</taxon>
        <taxon>Magnoliopsida</taxon>
        <taxon>eudicotyledons</taxon>
        <taxon>Gunneridae</taxon>
        <taxon>Pentapetalae</taxon>
        <taxon>rosids</taxon>
        <taxon>fabids</taxon>
        <taxon>Rosales</taxon>
        <taxon>Moraceae</taxon>
        <taxon>Ficeae</taxon>
        <taxon>Ficus</taxon>
    </lineage>
</organism>
<reference evidence="2" key="1">
    <citation type="submission" date="2023-07" db="EMBL/GenBank/DDBJ databases">
        <title>draft genome sequence of fig (Ficus carica).</title>
        <authorList>
            <person name="Takahashi T."/>
            <person name="Nishimura K."/>
        </authorList>
    </citation>
    <scope>NUCLEOTIDE SEQUENCE</scope>
</reference>
<dbReference type="AlphaFoldDB" id="A0AA88AX77"/>
<feature type="region of interest" description="Disordered" evidence="1">
    <location>
        <begin position="174"/>
        <end position="193"/>
    </location>
</feature>
<dbReference type="InterPro" id="IPR025886">
    <property type="entry name" value="PP2-like"/>
</dbReference>
<dbReference type="InterPro" id="IPR052147">
    <property type="entry name" value="PP2-like/Lectin"/>
</dbReference>
<dbReference type="PANTHER" id="PTHR48478">
    <property type="entry name" value="LECTIN-LIKE"/>
    <property type="match status" value="1"/>
</dbReference>
<sequence length="193" mass="22271">MAENYMVYARDLSITWGNDSRYWRWSHAEETSGHTNEVAELIIVWWLEVQGKFDTTNLPHEKLYEVSFVVKLENHATGWNITVKISLSLPNGNKQEILVDMSNRPREQWLEISAGMFRTCPENLGEIKFSFSQVDTNYFKKGLVIKGAKIICCDEKDDAKEQIAVEEQNVAEGNNVVAKEKDATEEEDDEEEY</sequence>
<dbReference type="Pfam" id="PF14299">
    <property type="entry name" value="PP2"/>
    <property type="match status" value="1"/>
</dbReference>
<dbReference type="GO" id="GO:0030246">
    <property type="term" value="F:carbohydrate binding"/>
    <property type="evidence" value="ECO:0007669"/>
    <property type="project" value="InterPro"/>
</dbReference>